<reference evidence="1 2" key="1">
    <citation type="submission" date="2018-01" db="EMBL/GenBank/DDBJ databases">
        <title>A novel member of the phylum Bacteroidetes isolated from glacier ice.</title>
        <authorList>
            <person name="Liu Q."/>
            <person name="Xin Y.-H."/>
        </authorList>
    </citation>
    <scope>NUCLEOTIDE SEQUENCE [LARGE SCALE GENOMIC DNA]</scope>
    <source>
        <strain evidence="1 2">RB1R16</strain>
    </source>
</reference>
<comment type="caution">
    <text evidence="1">The sequence shown here is derived from an EMBL/GenBank/DDBJ whole genome shotgun (WGS) entry which is preliminary data.</text>
</comment>
<proteinExistence type="predicted"/>
<keyword evidence="2" id="KW-1185">Reference proteome</keyword>
<dbReference type="RefSeq" id="WP_105041185.1">
    <property type="nucleotide sequence ID" value="NZ_PPSL01000008.1"/>
</dbReference>
<dbReference type="AlphaFoldDB" id="A0A2S7SQ77"/>
<accession>A0A2S7SQ77</accession>
<evidence type="ECO:0000313" key="1">
    <source>
        <dbReference type="EMBL" id="PQJ09063.1"/>
    </source>
</evidence>
<organism evidence="1 2">
    <name type="scientific">Flavipsychrobacter stenotrophus</name>
    <dbReference type="NCBI Taxonomy" id="2077091"/>
    <lineage>
        <taxon>Bacteria</taxon>
        <taxon>Pseudomonadati</taxon>
        <taxon>Bacteroidota</taxon>
        <taxon>Chitinophagia</taxon>
        <taxon>Chitinophagales</taxon>
        <taxon>Chitinophagaceae</taxon>
        <taxon>Flavipsychrobacter</taxon>
    </lineage>
</organism>
<sequence length="86" mass="10470">MYTISGKRIYYREVKKRIKPVVDSAYLHEWGVKRWQITCYKYNIFDGVISVETENNKKKYNKISIKLDSNYNVLKTTMWYDFPPVY</sequence>
<protein>
    <submittedName>
        <fullName evidence="1">Uncharacterized protein</fullName>
    </submittedName>
</protein>
<dbReference type="EMBL" id="PPSL01000008">
    <property type="protein sequence ID" value="PQJ09063.1"/>
    <property type="molecule type" value="Genomic_DNA"/>
</dbReference>
<name>A0A2S7SQ77_9BACT</name>
<dbReference type="Proteomes" id="UP000239872">
    <property type="component" value="Unassembled WGS sequence"/>
</dbReference>
<gene>
    <name evidence="1" type="ORF">CJD36_021030</name>
</gene>
<evidence type="ECO:0000313" key="2">
    <source>
        <dbReference type="Proteomes" id="UP000239872"/>
    </source>
</evidence>